<dbReference type="AlphaFoldDB" id="B8BTX9"/>
<dbReference type="InParanoid" id="B8BTX9"/>
<protein>
    <submittedName>
        <fullName evidence="1">Pas-domain protein</fullName>
    </submittedName>
</protein>
<keyword evidence="2" id="KW-1185">Reference proteome</keyword>
<proteinExistence type="predicted"/>
<reference evidence="1 2" key="1">
    <citation type="journal article" date="2004" name="Science">
        <title>The genome of the diatom Thalassiosira pseudonana: ecology, evolution, and metabolism.</title>
        <authorList>
            <person name="Armbrust E.V."/>
            <person name="Berges J.A."/>
            <person name="Bowler C."/>
            <person name="Green B.R."/>
            <person name="Martinez D."/>
            <person name="Putnam N.H."/>
            <person name="Zhou S."/>
            <person name="Allen A.E."/>
            <person name="Apt K.E."/>
            <person name="Bechner M."/>
            <person name="Brzezinski M.A."/>
            <person name="Chaal B.K."/>
            <person name="Chiovitti A."/>
            <person name="Davis A.K."/>
            <person name="Demarest M.S."/>
            <person name="Detter J.C."/>
            <person name="Glavina T."/>
            <person name="Goodstein D."/>
            <person name="Hadi M.Z."/>
            <person name="Hellsten U."/>
            <person name="Hildebrand M."/>
            <person name="Jenkins B.D."/>
            <person name="Jurka J."/>
            <person name="Kapitonov V.V."/>
            <person name="Kroger N."/>
            <person name="Lau W.W."/>
            <person name="Lane T.W."/>
            <person name="Larimer F.W."/>
            <person name="Lippmeier J.C."/>
            <person name="Lucas S."/>
            <person name="Medina M."/>
            <person name="Montsant A."/>
            <person name="Obornik M."/>
            <person name="Parker M.S."/>
            <person name="Palenik B."/>
            <person name="Pazour G.J."/>
            <person name="Richardson P.M."/>
            <person name="Rynearson T.A."/>
            <person name="Saito M.A."/>
            <person name="Schwartz D.C."/>
            <person name="Thamatrakoln K."/>
            <person name="Valentin K."/>
            <person name="Vardi A."/>
            <person name="Wilkerson F.P."/>
            <person name="Rokhsar D.S."/>
        </authorList>
    </citation>
    <scope>NUCLEOTIDE SEQUENCE [LARGE SCALE GENOMIC DNA]</scope>
    <source>
        <strain evidence="1 2">CCMP1335</strain>
    </source>
</reference>
<name>B8BTX9_THAPS</name>
<reference evidence="1 2" key="2">
    <citation type="journal article" date="2008" name="Nature">
        <title>The Phaeodactylum genome reveals the evolutionary history of diatom genomes.</title>
        <authorList>
            <person name="Bowler C."/>
            <person name="Allen A.E."/>
            <person name="Badger J.H."/>
            <person name="Grimwood J."/>
            <person name="Jabbari K."/>
            <person name="Kuo A."/>
            <person name="Maheswari U."/>
            <person name="Martens C."/>
            <person name="Maumus F."/>
            <person name="Otillar R.P."/>
            <person name="Rayko E."/>
            <person name="Salamov A."/>
            <person name="Vandepoele K."/>
            <person name="Beszteri B."/>
            <person name="Gruber A."/>
            <person name="Heijde M."/>
            <person name="Katinka M."/>
            <person name="Mock T."/>
            <person name="Valentin K."/>
            <person name="Verret F."/>
            <person name="Berges J.A."/>
            <person name="Brownlee C."/>
            <person name="Cadoret J.P."/>
            <person name="Chiovitti A."/>
            <person name="Choi C.J."/>
            <person name="Coesel S."/>
            <person name="De Martino A."/>
            <person name="Detter J.C."/>
            <person name="Durkin C."/>
            <person name="Falciatore A."/>
            <person name="Fournet J."/>
            <person name="Haruta M."/>
            <person name="Huysman M.J."/>
            <person name="Jenkins B.D."/>
            <person name="Jiroutova K."/>
            <person name="Jorgensen R.E."/>
            <person name="Joubert Y."/>
            <person name="Kaplan A."/>
            <person name="Kroger N."/>
            <person name="Kroth P.G."/>
            <person name="La Roche J."/>
            <person name="Lindquist E."/>
            <person name="Lommer M."/>
            <person name="Martin-Jezequel V."/>
            <person name="Lopez P.J."/>
            <person name="Lucas S."/>
            <person name="Mangogna M."/>
            <person name="McGinnis K."/>
            <person name="Medlin L.K."/>
            <person name="Montsant A."/>
            <person name="Oudot-Le Secq M.P."/>
            <person name="Napoli C."/>
            <person name="Obornik M."/>
            <person name="Parker M.S."/>
            <person name="Petit J.L."/>
            <person name="Porcel B.M."/>
            <person name="Poulsen N."/>
            <person name="Robison M."/>
            <person name="Rychlewski L."/>
            <person name="Rynearson T.A."/>
            <person name="Schmutz J."/>
            <person name="Shapiro H."/>
            <person name="Siaut M."/>
            <person name="Stanley M."/>
            <person name="Sussman M.R."/>
            <person name="Taylor A.R."/>
            <person name="Vardi A."/>
            <person name="von Dassow P."/>
            <person name="Vyverman W."/>
            <person name="Willis A."/>
            <person name="Wyrwicz L.S."/>
            <person name="Rokhsar D.S."/>
            <person name="Weissenbach J."/>
            <person name="Armbrust E.V."/>
            <person name="Green B.R."/>
            <person name="Van de Peer Y."/>
            <person name="Grigoriev I.V."/>
        </authorList>
    </citation>
    <scope>NUCLEOTIDE SEQUENCE [LARGE SCALE GENOMIC DNA]</scope>
    <source>
        <strain evidence="1 2">CCMP1335</strain>
    </source>
</reference>
<sequence>MKMWRQTTLNESRIVLGRRLKCRVRVPQLTLHSFIEKREVIVSGKVNLKILAYEGKRSTHLT</sequence>
<dbReference type="GeneID" id="7446492"/>
<feature type="non-terminal residue" evidence="1">
    <location>
        <position position="62"/>
    </location>
</feature>
<evidence type="ECO:0000313" key="1">
    <source>
        <dbReference type="EMBL" id="EED94672.1"/>
    </source>
</evidence>
<evidence type="ECO:0000313" key="2">
    <source>
        <dbReference type="Proteomes" id="UP000001449"/>
    </source>
</evidence>
<organism evidence="1 2">
    <name type="scientific">Thalassiosira pseudonana</name>
    <name type="common">Marine diatom</name>
    <name type="synonym">Cyclotella nana</name>
    <dbReference type="NCBI Taxonomy" id="35128"/>
    <lineage>
        <taxon>Eukaryota</taxon>
        <taxon>Sar</taxon>
        <taxon>Stramenopiles</taxon>
        <taxon>Ochrophyta</taxon>
        <taxon>Bacillariophyta</taxon>
        <taxon>Coscinodiscophyceae</taxon>
        <taxon>Thalassiosirophycidae</taxon>
        <taxon>Thalassiosirales</taxon>
        <taxon>Thalassiosiraceae</taxon>
        <taxon>Thalassiosira</taxon>
    </lineage>
</organism>
<accession>B8BTX9</accession>
<dbReference type="EMBL" id="CM000639">
    <property type="protein sequence ID" value="EED94672.1"/>
    <property type="molecule type" value="Genomic_DNA"/>
</dbReference>
<dbReference type="KEGG" id="tps:THAPSDRAFT_261298"/>
<dbReference type="RefSeq" id="XP_002287229.1">
    <property type="nucleotide sequence ID" value="XM_002287193.1"/>
</dbReference>
<dbReference type="HOGENOM" id="CLU_2909094_0_0_1"/>
<dbReference type="PaxDb" id="35128-Thaps261298"/>
<dbReference type="Proteomes" id="UP000001449">
    <property type="component" value="Chromosome 2"/>
</dbReference>
<gene>
    <name evidence="1" type="ORF">THAPSDRAFT_261298</name>
</gene>